<keyword evidence="4" id="KW-0378">Hydrolase</keyword>
<sequence length="367" mass="41548">MIFKKLLLLSTLFVTISVFSQIPNGYYDTATGSGYTLKTQLKAIISNGHIDQGYGALYNAYVTSDNDSFYENDNTVLDMYSENPAGADPYNYSHNGRTCGNYNSENDCYNREHIFPQGFFNSQVPMRTDIHHVVPSDGYVNGIRGSFPFGEVSNPDYTTNNGSKRGPNTFDTHSGTVFEPIDEFKGDIARMLLYFATRYEDVVTDATWDSHDASVNNPLNGTNDQVYEDWYIKLLYKWHTDDPVSQREITRNDAAYTFQGNRNPFIDHPEYVQTIWGSVLSVETFSSLEQVSIYPNPSTINKVTLRIPSSITIKRIKVYSILGKEIQSLNNPTLANNKLEISNLKQGIYLVKISNDQQNITKKIVVQ</sequence>
<dbReference type="RefSeq" id="WP_349241385.1">
    <property type="nucleotide sequence ID" value="NZ_JAVTTO010000002.1"/>
</dbReference>
<feature type="chain" id="PRO_5047140461" evidence="5">
    <location>
        <begin position="21"/>
        <end position="367"/>
    </location>
</feature>
<keyword evidence="7" id="KW-0255">Endonuclease</keyword>
<dbReference type="Pfam" id="PF18962">
    <property type="entry name" value="Por_Secre_tail"/>
    <property type="match status" value="1"/>
</dbReference>
<accession>A0ABU3LG19</accession>
<evidence type="ECO:0000256" key="4">
    <source>
        <dbReference type="ARBA" id="ARBA00022801"/>
    </source>
</evidence>
<dbReference type="EMBL" id="JAVTTO010000002">
    <property type="protein sequence ID" value="MDT7832134.1"/>
    <property type="molecule type" value="Genomic_DNA"/>
</dbReference>
<comment type="caution">
    <text evidence="7">The sequence shown here is derived from an EMBL/GenBank/DDBJ whole genome shotgun (WGS) entry which is preliminary data.</text>
</comment>
<keyword evidence="2" id="KW-0540">Nuclease</keyword>
<protein>
    <submittedName>
        <fullName evidence="7">Endonuclease</fullName>
    </submittedName>
</protein>
<keyword evidence="8" id="KW-1185">Reference proteome</keyword>
<reference evidence="7 8" key="1">
    <citation type="submission" date="2023-09" db="EMBL/GenBank/DDBJ databases">
        <title>Novel taxa isolated from Blanes Bay.</title>
        <authorList>
            <person name="Rey-Velasco X."/>
            <person name="Lucena T."/>
        </authorList>
    </citation>
    <scope>NUCLEOTIDE SEQUENCE [LARGE SCALE GENOMIC DNA]</scope>
    <source>
        <strain evidence="7 8">S356</strain>
    </source>
</reference>
<gene>
    <name evidence="7" type="ORF">RQM59_07060</name>
</gene>
<dbReference type="Pfam" id="PF04231">
    <property type="entry name" value="Endonuclease_1"/>
    <property type="match status" value="1"/>
</dbReference>
<name>A0ABU3LG19_9FLAO</name>
<dbReference type="InterPro" id="IPR044925">
    <property type="entry name" value="His-Me_finger_sf"/>
</dbReference>
<dbReference type="SUPFAM" id="SSF54060">
    <property type="entry name" value="His-Me finger endonucleases"/>
    <property type="match status" value="1"/>
</dbReference>
<keyword evidence="3 5" id="KW-0732">Signal</keyword>
<dbReference type="InterPro" id="IPR026444">
    <property type="entry name" value="Secre_tail"/>
</dbReference>
<feature type="domain" description="Secretion system C-terminal sorting" evidence="6">
    <location>
        <begin position="293"/>
        <end position="366"/>
    </location>
</feature>
<dbReference type="PANTHER" id="PTHR33607">
    <property type="entry name" value="ENDONUCLEASE-1"/>
    <property type="match status" value="1"/>
</dbReference>
<evidence type="ECO:0000259" key="6">
    <source>
        <dbReference type="Pfam" id="PF18962"/>
    </source>
</evidence>
<evidence type="ECO:0000313" key="7">
    <source>
        <dbReference type="EMBL" id="MDT7832134.1"/>
    </source>
</evidence>
<evidence type="ECO:0000313" key="8">
    <source>
        <dbReference type="Proteomes" id="UP001257277"/>
    </source>
</evidence>
<dbReference type="GO" id="GO:0004519">
    <property type="term" value="F:endonuclease activity"/>
    <property type="evidence" value="ECO:0007669"/>
    <property type="project" value="UniProtKB-KW"/>
</dbReference>
<evidence type="ECO:0000256" key="2">
    <source>
        <dbReference type="ARBA" id="ARBA00022722"/>
    </source>
</evidence>
<evidence type="ECO:0000256" key="1">
    <source>
        <dbReference type="ARBA" id="ARBA00006429"/>
    </source>
</evidence>
<proteinExistence type="inferred from homology"/>
<dbReference type="NCBIfam" id="TIGR04183">
    <property type="entry name" value="Por_Secre_tail"/>
    <property type="match status" value="1"/>
</dbReference>
<dbReference type="PANTHER" id="PTHR33607:SF2">
    <property type="entry name" value="ENDONUCLEASE-1"/>
    <property type="match status" value="1"/>
</dbReference>
<dbReference type="InterPro" id="IPR007346">
    <property type="entry name" value="Endonuclease-I"/>
</dbReference>
<dbReference type="Proteomes" id="UP001257277">
    <property type="component" value="Unassembled WGS sequence"/>
</dbReference>
<evidence type="ECO:0000256" key="5">
    <source>
        <dbReference type="SAM" id="SignalP"/>
    </source>
</evidence>
<comment type="similarity">
    <text evidence="1">Belongs to the EndA/NucM nuclease family.</text>
</comment>
<organism evidence="7 8">
    <name type="scientific">Asprobacillus argus</name>
    <dbReference type="NCBI Taxonomy" id="3076534"/>
    <lineage>
        <taxon>Bacteria</taxon>
        <taxon>Pseudomonadati</taxon>
        <taxon>Bacteroidota</taxon>
        <taxon>Flavobacteriia</taxon>
        <taxon>Flavobacteriales</taxon>
        <taxon>Flavobacteriaceae</taxon>
        <taxon>Asprobacillus</taxon>
    </lineage>
</organism>
<feature type="signal peptide" evidence="5">
    <location>
        <begin position="1"/>
        <end position="20"/>
    </location>
</feature>
<evidence type="ECO:0000256" key="3">
    <source>
        <dbReference type="ARBA" id="ARBA00022729"/>
    </source>
</evidence>